<keyword evidence="2" id="KW-1185">Reference proteome</keyword>
<sequence>MDTIPEKMPPGWVMESLERSEAQIEAGQAVPLEPVLHRLRASIARMQGKRLQAERKPSPDE</sequence>
<dbReference type="AlphaFoldDB" id="A0A2S6NGC9"/>
<proteinExistence type="predicted"/>
<name>A0A2S6NGC9_RHOGL</name>
<reference evidence="1 2" key="1">
    <citation type="journal article" date="2018" name="Arch. Microbiol.">
        <title>New insights into the metabolic potential of the phototrophic purple bacterium Rhodopila globiformis DSM 161(T) from its draft genome sequence and evidence for a vanadium-dependent nitrogenase.</title>
        <authorList>
            <person name="Imhoff J.F."/>
            <person name="Rahn T."/>
            <person name="Kunzel S."/>
            <person name="Neulinger S.C."/>
        </authorList>
    </citation>
    <scope>NUCLEOTIDE SEQUENCE [LARGE SCALE GENOMIC DNA]</scope>
    <source>
        <strain evidence="1 2">DSM 161</strain>
    </source>
</reference>
<dbReference type="EMBL" id="NHRY01000139">
    <property type="protein sequence ID" value="PPQ33705.1"/>
    <property type="molecule type" value="Genomic_DNA"/>
</dbReference>
<gene>
    <name evidence="1" type="ORF">CCS01_13615</name>
</gene>
<dbReference type="Proteomes" id="UP000239724">
    <property type="component" value="Unassembled WGS sequence"/>
</dbReference>
<accession>A0A2S6NGC9</accession>
<evidence type="ECO:0000313" key="1">
    <source>
        <dbReference type="EMBL" id="PPQ33705.1"/>
    </source>
</evidence>
<comment type="caution">
    <text evidence="1">The sequence shown here is derived from an EMBL/GenBank/DDBJ whole genome shotgun (WGS) entry which is preliminary data.</text>
</comment>
<protein>
    <submittedName>
        <fullName evidence="1">Uncharacterized protein</fullName>
    </submittedName>
</protein>
<evidence type="ECO:0000313" key="2">
    <source>
        <dbReference type="Proteomes" id="UP000239724"/>
    </source>
</evidence>
<organism evidence="1 2">
    <name type="scientific">Rhodopila globiformis</name>
    <name type="common">Rhodopseudomonas globiformis</name>
    <dbReference type="NCBI Taxonomy" id="1071"/>
    <lineage>
        <taxon>Bacteria</taxon>
        <taxon>Pseudomonadati</taxon>
        <taxon>Pseudomonadota</taxon>
        <taxon>Alphaproteobacteria</taxon>
        <taxon>Acetobacterales</taxon>
        <taxon>Acetobacteraceae</taxon>
        <taxon>Rhodopila</taxon>
    </lineage>
</organism>